<sequence>MINGREIRIIQNLRMKKEVFFNLCKTLVDNYGLKPTRSVTVVEQVATFFMIVGTLEGNRHRSFQRVLKACTRMALDWIRPFQDPNETSYYIKDNPRYYPYFKVPKASPTFCTYFRYMPVDGTHIKANSTPSAIYRKKMISYTKLHGKYYLVDAGYPNISGFLAPYKVSYYNNHFETFNLIHSSIRTTIERTFGCWKSKFQIMESMPANINWRDQVALVLATMAIHNFIRKNDHYDEDFLDFERESEHMEPHDDPHIRNAQRHGPEIEQGDQ</sequence>
<dbReference type="InterPro" id="IPR058353">
    <property type="entry name" value="DUF8040"/>
</dbReference>
<reference evidence="11 12" key="1">
    <citation type="submission" date="2024-12" db="EMBL/GenBank/DDBJ databases">
        <title>The unique morphological basis and parallel evolutionary history of personate flowers in Penstemon.</title>
        <authorList>
            <person name="Depatie T.H."/>
            <person name="Wessinger C.A."/>
        </authorList>
    </citation>
    <scope>NUCLEOTIDE SEQUENCE [LARGE SCALE GENOMIC DNA]</scope>
    <source>
        <strain evidence="11">WTNN_2</strain>
        <tissue evidence="11">Leaf</tissue>
    </source>
</reference>
<dbReference type="Pfam" id="PF26138">
    <property type="entry name" value="DUF8040"/>
    <property type="match status" value="1"/>
</dbReference>
<evidence type="ECO:0000256" key="3">
    <source>
        <dbReference type="ARBA" id="ARBA00006958"/>
    </source>
</evidence>
<dbReference type="InterPro" id="IPR027806">
    <property type="entry name" value="HARBI1_dom"/>
</dbReference>
<feature type="compositionally biased region" description="Basic and acidic residues" evidence="8">
    <location>
        <begin position="245"/>
        <end position="256"/>
    </location>
</feature>
<evidence type="ECO:0000256" key="7">
    <source>
        <dbReference type="ARBA" id="ARBA00023242"/>
    </source>
</evidence>
<evidence type="ECO:0000256" key="8">
    <source>
        <dbReference type="SAM" id="MobiDB-lite"/>
    </source>
</evidence>
<dbReference type="GO" id="GO:0004518">
    <property type="term" value="F:nuclease activity"/>
    <property type="evidence" value="ECO:0007669"/>
    <property type="project" value="UniProtKB-KW"/>
</dbReference>
<evidence type="ECO:0000256" key="5">
    <source>
        <dbReference type="ARBA" id="ARBA00022723"/>
    </source>
</evidence>
<dbReference type="EMBL" id="JBJXBP010000003">
    <property type="protein sequence ID" value="KAL3839251.1"/>
    <property type="molecule type" value="Genomic_DNA"/>
</dbReference>
<accession>A0ABD3TRM6</accession>
<proteinExistence type="inferred from homology"/>
<protein>
    <recommendedName>
        <fullName evidence="13">DDE Tnp4 domain-containing protein</fullName>
    </recommendedName>
</protein>
<evidence type="ECO:0000256" key="4">
    <source>
        <dbReference type="ARBA" id="ARBA00022722"/>
    </source>
</evidence>
<name>A0ABD3TRM6_9LAMI</name>
<comment type="similarity">
    <text evidence="3">Belongs to the HARBI1 family.</text>
</comment>
<organism evidence="11 12">
    <name type="scientific">Penstemon smallii</name>
    <dbReference type="NCBI Taxonomy" id="265156"/>
    <lineage>
        <taxon>Eukaryota</taxon>
        <taxon>Viridiplantae</taxon>
        <taxon>Streptophyta</taxon>
        <taxon>Embryophyta</taxon>
        <taxon>Tracheophyta</taxon>
        <taxon>Spermatophyta</taxon>
        <taxon>Magnoliopsida</taxon>
        <taxon>eudicotyledons</taxon>
        <taxon>Gunneridae</taxon>
        <taxon>Pentapetalae</taxon>
        <taxon>asterids</taxon>
        <taxon>lamiids</taxon>
        <taxon>Lamiales</taxon>
        <taxon>Plantaginaceae</taxon>
        <taxon>Cheloneae</taxon>
        <taxon>Penstemon</taxon>
    </lineage>
</organism>
<dbReference type="GO" id="GO:0016787">
    <property type="term" value="F:hydrolase activity"/>
    <property type="evidence" value="ECO:0007669"/>
    <property type="project" value="UniProtKB-KW"/>
</dbReference>
<keyword evidence="4" id="KW-0540">Nuclease</keyword>
<evidence type="ECO:0000259" key="9">
    <source>
        <dbReference type="Pfam" id="PF13359"/>
    </source>
</evidence>
<dbReference type="AlphaFoldDB" id="A0ABD3TRM6"/>
<evidence type="ECO:0008006" key="13">
    <source>
        <dbReference type="Google" id="ProtNLM"/>
    </source>
</evidence>
<feature type="region of interest" description="Disordered" evidence="8">
    <location>
        <begin position="245"/>
        <end position="271"/>
    </location>
</feature>
<dbReference type="GO" id="GO:0046872">
    <property type="term" value="F:metal ion binding"/>
    <property type="evidence" value="ECO:0007669"/>
    <property type="project" value="UniProtKB-KW"/>
</dbReference>
<dbReference type="PANTHER" id="PTHR22930:SF278">
    <property type="entry name" value="MYB_SANT-LIKE DOMAIN, HARBINGER TRANSPOSASE-DERIVED NUCLEASE DOMAIN PROTEIN-RELATED"/>
    <property type="match status" value="1"/>
</dbReference>
<dbReference type="InterPro" id="IPR045249">
    <property type="entry name" value="HARBI1-like"/>
</dbReference>
<comment type="subcellular location">
    <subcellularLocation>
        <location evidence="2">Nucleus</location>
    </subcellularLocation>
</comment>
<evidence type="ECO:0000256" key="6">
    <source>
        <dbReference type="ARBA" id="ARBA00022801"/>
    </source>
</evidence>
<dbReference type="Pfam" id="PF13359">
    <property type="entry name" value="DDE_Tnp_4"/>
    <property type="match status" value="1"/>
</dbReference>
<evidence type="ECO:0000313" key="12">
    <source>
        <dbReference type="Proteomes" id="UP001634393"/>
    </source>
</evidence>
<dbReference type="PANTHER" id="PTHR22930">
    <property type="match status" value="1"/>
</dbReference>
<gene>
    <name evidence="11" type="ORF">ACJIZ3_023842</name>
</gene>
<evidence type="ECO:0000259" key="10">
    <source>
        <dbReference type="Pfam" id="PF26138"/>
    </source>
</evidence>
<dbReference type="Proteomes" id="UP001634393">
    <property type="component" value="Unassembled WGS sequence"/>
</dbReference>
<comment type="cofactor">
    <cofactor evidence="1">
        <name>a divalent metal cation</name>
        <dbReference type="ChEBI" id="CHEBI:60240"/>
    </cofactor>
</comment>
<evidence type="ECO:0000313" key="11">
    <source>
        <dbReference type="EMBL" id="KAL3839251.1"/>
    </source>
</evidence>
<dbReference type="GO" id="GO:0005634">
    <property type="term" value="C:nucleus"/>
    <property type="evidence" value="ECO:0007669"/>
    <property type="project" value="UniProtKB-SubCell"/>
</dbReference>
<evidence type="ECO:0000256" key="1">
    <source>
        <dbReference type="ARBA" id="ARBA00001968"/>
    </source>
</evidence>
<keyword evidence="5" id="KW-0479">Metal-binding</keyword>
<evidence type="ECO:0000256" key="2">
    <source>
        <dbReference type="ARBA" id="ARBA00004123"/>
    </source>
</evidence>
<comment type="caution">
    <text evidence="11">The sequence shown here is derived from an EMBL/GenBank/DDBJ whole genome shotgun (WGS) entry which is preliminary data.</text>
</comment>
<keyword evidence="7" id="KW-0539">Nucleus</keyword>
<feature type="domain" description="DDE Tnp4" evidence="9">
    <location>
        <begin position="141"/>
        <end position="226"/>
    </location>
</feature>
<feature type="domain" description="DUF8040" evidence="10">
    <location>
        <begin position="2"/>
        <end position="65"/>
    </location>
</feature>
<keyword evidence="12" id="KW-1185">Reference proteome</keyword>
<keyword evidence="6" id="KW-0378">Hydrolase</keyword>